<evidence type="ECO:0000256" key="2">
    <source>
        <dbReference type="ARBA" id="ARBA00005585"/>
    </source>
</evidence>
<dbReference type="AlphaFoldDB" id="A0A3M0LQG9"/>
<dbReference type="OrthoDB" id="9400759at2759"/>
<keyword evidence="4" id="KW-1133">Transmembrane helix</keyword>
<evidence type="ECO:0000256" key="6">
    <source>
        <dbReference type="ARBA" id="ARBA00023180"/>
    </source>
</evidence>
<name>A0A3M0LQG9_HIRRU</name>
<evidence type="ECO:0000313" key="8">
    <source>
        <dbReference type="Proteomes" id="UP000269221"/>
    </source>
</evidence>
<dbReference type="PANTHER" id="PTHR46022:SF5">
    <property type="entry name" value="PROTEIN PATCHED HOMOLOG 1"/>
    <property type="match status" value="1"/>
</dbReference>
<comment type="caution">
    <text evidence="7">The sequence shown here is derived from an EMBL/GenBank/DDBJ whole genome shotgun (WGS) entry which is preliminary data.</text>
</comment>
<keyword evidence="8" id="KW-1185">Reference proteome</keyword>
<evidence type="ECO:0000256" key="3">
    <source>
        <dbReference type="ARBA" id="ARBA00022692"/>
    </source>
</evidence>
<dbReference type="STRING" id="333673.A0A3M0LQG9"/>
<sequence>MGTRWRIWGIVSFSFSFSFFFPHSIAALTWHKVVSEDWVKVKMTFLVIVIDIVGGRVSQELNYTRQKIGEEAMFTPQLMIQTPHEDGAIVLTIEALRQHLDSALQASRVDVYLYNRKWKLEHLCYKSGELITEAGYMDQLETVSSCSVCCCLKKETNPQLTTAILQEVVESDKVTSESPFLQPKQPQFPHSFFIQLVLQAPHQPRCPPLDVLKHLNVLPKLRGPELDTILKMWLHQCRVQGKNDLPAPAGHTIPDTGQDAIGPLGHQGTLLAHVQPVVDQYPQVPFLLGTVQPHSPQPITLQGVITAKVQDSALGLIKPHPIGLCPSVQLF</sequence>
<evidence type="ECO:0000256" key="4">
    <source>
        <dbReference type="ARBA" id="ARBA00022989"/>
    </source>
</evidence>
<comment type="subcellular location">
    <subcellularLocation>
        <location evidence="1">Membrane</location>
        <topology evidence="1">Multi-pass membrane protein</topology>
    </subcellularLocation>
</comment>
<keyword evidence="3" id="KW-0812">Transmembrane</keyword>
<dbReference type="Proteomes" id="UP000269221">
    <property type="component" value="Unassembled WGS sequence"/>
</dbReference>
<organism evidence="7 8">
    <name type="scientific">Hirundo rustica rustica</name>
    <dbReference type="NCBI Taxonomy" id="333673"/>
    <lineage>
        <taxon>Eukaryota</taxon>
        <taxon>Metazoa</taxon>
        <taxon>Chordata</taxon>
        <taxon>Craniata</taxon>
        <taxon>Vertebrata</taxon>
        <taxon>Euteleostomi</taxon>
        <taxon>Archelosauria</taxon>
        <taxon>Archosauria</taxon>
        <taxon>Dinosauria</taxon>
        <taxon>Saurischia</taxon>
        <taxon>Theropoda</taxon>
        <taxon>Coelurosauria</taxon>
        <taxon>Aves</taxon>
        <taxon>Neognathae</taxon>
        <taxon>Neoaves</taxon>
        <taxon>Telluraves</taxon>
        <taxon>Australaves</taxon>
        <taxon>Passeriformes</taxon>
        <taxon>Sylvioidea</taxon>
        <taxon>Hirundinidae</taxon>
        <taxon>Hirundo</taxon>
    </lineage>
</organism>
<dbReference type="GO" id="GO:0005886">
    <property type="term" value="C:plasma membrane"/>
    <property type="evidence" value="ECO:0007669"/>
    <property type="project" value="TreeGrafter"/>
</dbReference>
<reference evidence="7 8" key="1">
    <citation type="submission" date="2018-07" db="EMBL/GenBank/DDBJ databases">
        <title>A high quality draft genome assembly of the barn swallow (H. rustica rustica).</title>
        <authorList>
            <person name="Formenti G."/>
            <person name="Chiara M."/>
            <person name="Poveda L."/>
            <person name="Francoijs K.-J."/>
            <person name="Bonisoli-Alquati A."/>
            <person name="Canova L."/>
            <person name="Gianfranceschi L."/>
            <person name="Horner D.S."/>
            <person name="Saino N."/>
        </authorList>
    </citation>
    <scope>NUCLEOTIDE SEQUENCE [LARGE SCALE GENOMIC DNA]</scope>
    <source>
        <strain evidence="7">Chelidonia</strain>
        <tissue evidence="7">Blood</tissue>
    </source>
</reference>
<dbReference type="GO" id="GO:0045879">
    <property type="term" value="P:negative regulation of smoothened signaling pathway"/>
    <property type="evidence" value="ECO:0007669"/>
    <property type="project" value="TreeGrafter"/>
</dbReference>
<proteinExistence type="inferred from homology"/>
<keyword evidence="5" id="KW-0472">Membrane</keyword>
<evidence type="ECO:0000313" key="7">
    <source>
        <dbReference type="EMBL" id="RMC21307.1"/>
    </source>
</evidence>
<evidence type="ECO:0000256" key="1">
    <source>
        <dbReference type="ARBA" id="ARBA00004141"/>
    </source>
</evidence>
<evidence type="ECO:0000256" key="5">
    <source>
        <dbReference type="ARBA" id="ARBA00023136"/>
    </source>
</evidence>
<keyword evidence="6" id="KW-0325">Glycoprotein</keyword>
<accession>A0A3M0LQG9</accession>
<dbReference type="GO" id="GO:0008158">
    <property type="term" value="F:hedgehog receptor activity"/>
    <property type="evidence" value="ECO:0007669"/>
    <property type="project" value="TreeGrafter"/>
</dbReference>
<dbReference type="GO" id="GO:0097108">
    <property type="term" value="F:hedgehog family protein binding"/>
    <property type="evidence" value="ECO:0007669"/>
    <property type="project" value="TreeGrafter"/>
</dbReference>
<dbReference type="EMBL" id="QRBI01000093">
    <property type="protein sequence ID" value="RMC21307.1"/>
    <property type="molecule type" value="Genomic_DNA"/>
</dbReference>
<dbReference type="PANTHER" id="PTHR46022">
    <property type="entry name" value="PROTEIN PATCHED"/>
    <property type="match status" value="1"/>
</dbReference>
<gene>
    <name evidence="7" type="ORF">DUI87_02168</name>
</gene>
<protein>
    <submittedName>
        <fullName evidence="7">Uncharacterized protein</fullName>
    </submittedName>
</protein>
<dbReference type="GO" id="GO:0005119">
    <property type="term" value="F:smoothened binding"/>
    <property type="evidence" value="ECO:0007669"/>
    <property type="project" value="TreeGrafter"/>
</dbReference>
<comment type="similarity">
    <text evidence="2">Belongs to the patched family.</text>
</comment>